<protein>
    <recommendedName>
        <fullName evidence="3">LVIVD repeat protein</fullName>
    </recommendedName>
</protein>
<dbReference type="eggNOG" id="COG5276">
    <property type="taxonomic scope" value="Bacteria"/>
</dbReference>
<evidence type="ECO:0000313" key="2">
    <source>
        <dbReference type="Proteomes" id="UP000029585"/>
    </source>
</evidence>
<dbReference type="PATRIC" id="fig|742738.3.peg.3579"/>
<dbReference type="InterPro" id="IPR013211">
    <property type="entry name" value="LVIVD"/>
</dbReference>
<evidence type="ECO:0000313" key="1">
    <source>
        <dbReference type="EMBL" id="KGF53657.1"/>
    </source>
</evidence>
<keyword evidence="2" id="KW-1185">Reference proteome</keyword>
<dbReference type="RefSeq" id="WP_021633456.1">
    <property type="nucleotide sequence ID" value="NZ_KN174166.1"/>
</dbReference>
<dbReference type="EMBL" id="ADLO01000105">
    <property type="protein sequence ID" value="KGF53657.1"/>
    <property type="molecule type" value="Genomic_DNA"/>
</dbReference>
<dbReference type="AlphaFoldDB" id="A0A096CFH0"/>
<organism evidence="1 2">
    <name type="scientific">Flavonifractor plautii 1_3_50AFAA</name>
    <dbReference type="NCBI Taxonomy" id="742738"/>
    <lineage>
        <taxon>Bacteria</taxon>
        <taxon>Bacillati</taxon>
        <taxon>Bacillota</taxon>
        <taxon>Clostridia</taxon>
        <taxon>Eubacteriales</taxon>
        <taxon>Oscillospiraceae</taxon>
        <taxon>Flavonifractor</taxon>
    </lineage>
</organism>
<proteinExistence type="predicted"/>
<name>A0A096CFH0_FLAPL</name>
<sequence>MSVPFYAKSPENQGYIKNMEVVGFCDLNGVNAFQMALHKTDDGRYYMYCGSFRGPGWNVVDVTDPTQPKVVNWLEACDPKEYPATNTPKIQVADGLMIGATGGGVSFLHGCKPGDKSLGSLQIFDIKTDPVHPKLLGKWETGVENGMGVHRFFYNGGRYVHLSADCPGYTGNIYRILDIIDPTHPVEVGRWWVPCQFTDGLKEGEYPVDGPQHWEFMDWPQLHGPPFVVGNLAYLSYYCEGLIILDISDITRPKKIGQLQLKGPFSGKFAGARTHTCLPLPGRSFLVATNEGERFPFYNKEILTTGPRKGAQPMNNLHMIDISDPTDPQLVAEFPYPEVPENYPWPNFNTAGMDGAQGPFGPHNIHEPMSNKPWLDQNPNRVYCCYFHAGMRVYDVSDPYYIKELAYFIPPNPERLLFDIPVPGPMLATTEDCVVDDRGYIYMDTWHDGMYILRMKEDNKN</sequence>
<dbReference type="HOGENOM" id="CLU_047803_1_0_9"/>
<evidence type="ECO:0008006" key="3">
    <source>
        <dbReference type="Google" id="ProtNLM"/>
    </source>
</evidence>
<gene>
    <name evidence="1" type="ORF">HMPREF9460_03477</name>
</gene>
<dbReference type="Pfam" id="PF08309">
    <property type="entry name" value="LVIVD"/>
    <property type="match status" value="3"/>
</dbReference>
<accession>A0A096CFH0</accession>
<comment type="caution">
    <text evidence="1">The sequence shown here is derived from an EMBL/GenBank/DDBJ whole genome shotgun (WGS) entry which is preliminary data.</text>
</comment>
<reference evidence="1 2" key="1">
    <citation type="submission" date="2011-08" db="EMBL/GenBank/DDBJ databases">
        <title>The Genome Sequence of Clostridium orbiscindens 1_3_50AFAA.</title>
        <authorList>
            <consortium name="The Broad Institute Genome Sequencing Platform"/>
            <person name="Earl A."/>
            <person name="Ward D."/>
            <person name="Feldgarden M."/>
            <person name="Gevers D."/>
            <person name="Daigneault M."/>
            <person name="Strauss J."/>
            <person name="Allen-Vercoe E."/>
            <person name="Young S.K."/>
            <person name="Zeng Q."/>
            <person name="Gargeya S."/>
            <person name="Fitzgerald M."/>
            <person name="Haas B."/>
            <person name="Abouelleil A."/>
            <person name="Alvarado L."/>
            <person name="Arachchi H.M."/>
            <person name="Berlin A."/>
            <person name="Brown A."/>
            <person name="Chapman S.B."/>
            <person name="Chen Z."/>
            <person name="Dunbar C."/>
            <person name="Freedman E."/>
            <person name="Gearin G."/>
            <person name="Gellesch M."/>
            <person name="Goldberg J."/>
            <person name="Griggs A."/>
            <person name="Gujja S."/>
            <person name="Heiman D."/>
            <person name="Howarth C."/>
            <person name="Larson L."/>
            <person name="Lui A."/>
            <person name="MacDonald P.J.P."/>
            <person name="Montmayeur A."/>
            <person name="Murphy C."/>
            <person name="Neiman D."/>
            <person name="Pearson M."/>
            <person name="Priest M."/>
            <person name="Roberts A."/>
            <person name="Saif S."/>
            <person name="Shea T."/>
            <person name="Shenoy N."/>
            <person name="Sisk P."/>
            <person name="Stolte C."/>
            <person name="Sykes S."/>
            <person name="Wortman J."/>
            <person name="Nusbaum C."/>
            <person name="Birren B."/>
        </authorList>
    </citation>
    <scope>NUCLEOTIDE SEQUENCE [LARGE SCALE GENOMIC DNA]</scope>
    <source>
        <strain evidence="1 2">1_3_50AFAA</strain>
    </source>
</reference>
<dbReference type="Proteomes" id="UP000029585">
    <property type="component" value="Unassembled WGS sequence"/>
</dbReference>